<gene>
    <name evidence="7" type="ORF">ACFQ4G_06750</name>
</gene>
<organism evidence="7 8">
    <name type="scientific">Methylobacterium marchantiae</name>
    <dbReference type="NCBI Taxonomy" id="600331"/>
    <lineage>
        <taxon>Bacteria</taxon>
        <taxon>Pseudomonadati</taxon>
        <taxon>Pseudomonadota</taxon>
        <taxon>Alphaproteobacteria</taxon>
        <taxon>Hyphomicrobiales</taxon>
        <taxon>Methylobacteriaceae</taxon>
        <taxon>Methylobacterium</taxon>
    </lineage>
</organism>
<name>A0ABW3WYD4_9HYPH</name>
<feature type="transmembrane region" description="Helical" evidence="5">
    <location>
        <begin position="260"/>
        <end position="284"/>
    </location>
</feature>
<dbReference type="Gene3D" id="1.20.1250.20">
    <property type="entry name" value="MFS general substrate transporter like domains"/>
    <property type="match status" value="2"/>
</dbReference>
<feature type="transmembrane region" description="Helical" evidence="5">
    <location>
        <begin position="353"/>
        <end position="372"/>
    </location>
</feature>
<evidence type="ECO:0000259" key="6">
    <source>
        <dbReference type="PROSITE" id="PS50850"/>
    </source>
</evidence>
<feature type="compositionally biased region" description="Basic and acidic residues" evidence="4">
    <location>
        <begin position="1"/>
        <end position="20"/>
    </location>
</feature>
<feature type="transmembrane region" description="Helical" evidence="5">
    <location>
        <begin position="94"/>
        <end position="124"/>
    </location>
</feature>
<dbReference type="Pfam" id="PF07690">
    <property type="entry name" value="MFS_1"/>
    <property type="match status" value="1"/>
</dbReference>
<evidence type="ECO:0000256" key="2">
    <source>
        <dbReference type="ARBA" id="ARBA00022989"/>
    </source>
</evidence>
<dbReference type="InterPro" id="IPR011701">
    <property type="entry name" value="MFS"/>
</dbReference>
<proteinExistence type="predicted"/>
<dbReference type="InterPro" id="IPR020846">
    <property type="entry name" value="MFS_dom"/>
</dbReference>
<feature type="transmembrane region" description="Helical" evidence="5">
    <location>
        <begin position="296"/>
        <end position="316"/>
    </location>
</feature>
<evidence type="ECO:0000256" key="5">
    <source>
        <dbReference type="SAM" id="Phobius"/>
    </source>
</evidence>
<feature type="transmembrane region" description="Helical" evidence="5">
    <location>
        <begin position="322"/>
        <end position="341"/>
    </location>
</feature>
<dbReference type="SUPFAM" id="SSF103473">
    <property type="entry name" value="MFS general substrate transporter"/>
    <property type="match status" value="1"/>
</dbReference>
<evidence type="ECO:0000256" key="4">
    <source>
        <dbReference type="SAM" id="MobiDB-lite"/>
    </source>
</evidence>
<accession>A0ABW3WYD4</accession>
<evidence type="ECO:0000313" key="8">
    <source>
        <dbReference type="Proteomes" id="UP001597176"/>
    </source>
</evidence>
<evidence type="ECO:0000256" key="3">
    <source>
        <dbReference type="ARBA" id="ARBA00023136"/>
    </source>
</evidence>
<keyword evidence="3 5" id="KW-0472">Membrane</keyword>
<feature type="transmembrane region" description="Helical" evidence="5">
    <location>
        <begin position="182"/>
        <end position="202"/>
    </location>
</feature>
<dbReference type="PROSITE" id="PS50850">
    <property type="entry name" value="MFS"/>
    <property type="match status" value="1"/>
</dbReference>
<dbReference type="InterPro" id="IPR036259">
    <property type="entry name" value="MFS_trans_sf"/>
</dbReference>
<dbReference type="PANTHER" id="PTHR43129:SF1">
    <property type="entry name" value="FOSMIDOMYCIN RESISTANCE PROTEIN"/>
    <property type="match status" value="1"/>
</dbReference>
<keyword evidence="2 5" id="KW-1133">Transmembrane helix</keyword>
<evidence type="ECO:0000313" key="7">
    <source>
        <dbReference type="EMBL" id="MFD1301284.1"/>
    </source>
</evidence>
<comment type="caution">
    <text evidence="7">The sequence shown here is derived from an EMBL/GenBank/DDBJ whole genome shotgun (WGS) entry which is preliminary data.</text>
</comment>
<dbReference type="EMBL" id="JBHTND010000006">
    <property type="protein sequence ID" value="MFD1301284.1"/>
    <property type="molecule type" value="Genomic_DNA"/>
</dbReference>
<evidence type="ECO:0000256" key="1">
    <source>
        <dbReference type="ARBA" id="ARBA00022692"/>
    </source>
</evidence>
<feature type="domain" description="Major facilitator superfamily (MFS) profile" evidence="6">
    <location>
        <begin position="28"/>
        <end position="411"/>
    </location>
</feature>
<keyword evidence="1 5" id="KW-0812">Transmembrane</keyword>
<protein>
    <submittedName>
        <fullName evidence="7">MFS transporter</fullName>
    </submittedName>
</protein>
<feature type="transmembrane region" description="Helical" evidence="5">
    <location>
        <begin position="231"/>
        <end position="254"/>
    </location>
</feature>
<feature type="region of interest" description="Disordered" evidence="4">
    <location>
        <begin position="1"/>
        <end position="24"/>
    </location>
</feature>
<dbReference type="Proteomes" id="UP001597176">
    <property type="component" value="Unassembled WGS sequence"/>
</dbReference>
<feature type="transmembrane region" description="Helical" evidence="5">
    <location>
        <begin position="384"/>
        <end position="403"/>
    </location>
</feature>
<keyword evidence="8" id="KW-1185">Reference proteome</keyword>
<dbReference type="RefSeq" id="WP_238208299.1">
    <property type="nucleotide sequence ID" value="NZ_JBHTND010000006.1"/>
</dbReference>
<dbReference type="PANTHER" id="PTHR43129">
    <property type="entry name" value="FOSMIDOMYCIN RESISTANCE PROTEIN"/>
    <property type="match status" value="1"/>
</dbReference>
<reference evidence="8" key="1">
    <citation type="journal article" date="2019" name="Int. J. Syst. Evol. Microbiol.">
        <title>The Global Catalogue of Microorganisms (GCM) 10K type strain sequencing project: providing services to taxonomists for standard genome sequencing and annotation.</title>
        <authorList>
            <consortium name="The Broad Institute Genomics Platform"/>
            <consortium name="The Broad Institute Genome Sequencing Center for Infectious Disease"/>
            <person name="Wu L."/>
            <person name="Ma J."/>
        </authorList>
    </citation>
    <scope>NUCLEOTIDE SEQUENCE [LARGE SCALE GENOMIC DNA]</scope>
    <source>
        <strain evidence="8">CCUG 56108</strain>
    </source>
</reference>
<sequence length="411" mass="41699">MPTTTLDERAGSPTDRERDSPGPQPARTLAAAGVNHALHDGYTDLIYVLLPVWQAEFGLGYVALALLRSLYVGALAGLQMPATALARVLGARTVLVLGTLLSAGGYALAGASGGLIGLCAALALSGAGSSTQHPLASAVITRAYGSTARGPLGTYNFAGDLGKAALPPLAGFLLTSSDWRSVLWLAAGLGAVVALGVAGLLPREPVSRHAVRETTRAVPPGGDPSTGRAGFGLLVAIGVLDNAARPAFLVYLPFLLQEKGAAFVTVGVAFALVAVGGALGKAVFGRIGERFGVTRSVVLTETGTAAAILLVVVLPLAPALVLLPLLGLMLNGTSSVLYGTVPELAPHGRVERAFAVFYTWTLGGSALAAPLLYGPLGDAVGPKWAAFAAAATAFAVVPIIPFLSPHLARRE</sequence>